<feature type="transmembrane region" description="Helical" evidence="9">
    <location>
        <begin position="162"/>
        <end position="181"/>
    </location>
</feature>
<comment type="similarity">
    <text evidence="8">Belongs to the G-protein coupled receptor 1 family.</text>
</comment>
<evidence type="ECO:0000256" key="8">
    <source>
        <dbReference type="RuleBase" id="RU000688"/>
    </source>
</evidence>
<dbReference type="Proteomes" id="UP001634394">
    <property type="component" value="Unassembled WGS sequence"/>
</dbReference>
<feature type="transmembrane region" description="Helical" evidence="9">
    <location>
        <begin position="426"/>
        <end position="448"/>
    </location>
</feature>
<evidence type="ECO:0000256" key="7">
    <source>
        <dbReference type="ARBA" id="ARBA00023224"/>
    </source>
</evidence>
<evidence type="ECO:0000313" key="11">
    <source>
        <dbReference type="EMBL" id="KAL3889956.1"/>
    </source>
</evidence>
<dbReference type="SUPFAM" id="SSF81321">
    <property type="entry name" value="Family A G protein-coupled receptor-like"/>
    <property type="match status" value="1"/>
</dbReference>
<reference evidence="11 12" key="1">
    <citation type="submission" date="2024-11" db="EMBL/GenBank/DDBJ databases">
        <title>Chromosome-level genome assembly of the freshwater bivalve Anodonta woodiana.</title>
        <authorList>
            <person name="Chen X."/>
        </authorList>
    </citation>
    <scope>NUCLEOTIDE SEQUENCE [LARGE SCALE GENOMIC DNA]</scope>
    <source>
        <strain evidence="11">MN2024</strain>
        <tissue evidence="11">Gills</tissue>
    </source>
</reference>
<evidence type="ECO:0000256" key="2">
    <source>
        <dbReference type="ARBA" id="ARBA00022692"/>
    </source>
</evidence>
<dbReference type="PRINTS" id="PR00237">
    <property type="entry name" value="GPCRRHODOPSN"/>
</dbReference>
<dbReference type="Gene3D" id="1.20.1070.10">
    <property type="entry name" value="Rhodopsin 7-helix transmembrane proteins"/>
    <property type="match status" value="2"/>
</dbReference>
<dbReference type="GO" id="GO:0004930">
    <property type="term" value="F:G protein-coupled receptor activity"/>
    <property type="evidence" value="ECO:0007669"/>
    <property type="project" value="UniProtKB-KW"/>
</dbReference>
<keyword evidence="2 8" id="KW-0812">Transmembrane</keyword>
<dbReference type="PROSITE" id="PS50262">
    <property type="entry name" value="G_PROTEIN_RECEP_F1_2"/>
    <property type="match status" value="1"/>
</dbReference>
<accession>A0ABD3XUU2</accession>
<protein>
    <recommendedName>
        <fullName evidence="10">G-protein coupled receptors family 1 profile domain-containing protein</fullName>
    </recommendedName>
</protein>
<evidence type="ECO:0000256" key="9">
    <source>
        <dbReference type="SAM" id="Phobius"/>
    </source>
</evidence>
<sequence length="535" mass="59452">MAKEDSNSSTSILNRNMSDSDIFRNGSITMKARLEEINAAKVKLFLPVLVIYVVIMTAGIIGNIFVLIIYKNKFKRSSSRIFILSLAAMDLLVCVFGIPYHVLDLINPYTYTNHVACKCLSFLMTFFTLGSIFVLTVVGVDRFFKICRPLKKQVSDFGTRKACGIAILSSLLVSWPNALIYGHSSVRVGAGVGDDHLIGDECFIDDDYKNSALPIFFIGFIWCVVISANVVLFVLYSLIYHAIYVRENNQTEICRSIQKSGLASADETPYGSNILTKANSVHNINRDEIQQDQGGIPLLILKDAESQVDRSGEVAVSETSFQGRKSESVECLGNTGANSKHAITTGAISVPKAGLLKSHPLIGRSATACGSTNICIRSRTLAAERRRQSAPTTHTEMSFVKSLRKLTSHTSTLLSTEKHTRKITKIMFTITLVFIVSYLPHLCITILDAVDTHFWDDLSSSEIVVYDILLRTYLINDMANPIIYGFWDDKFRKECMQLIKAVPKCRFFGSGGALYSISSDRRSRRTSTREKKTDG</sequence>
<evidence type="ECO:0000256" key="6">
    <source>
        <dbReference type="ARBA" id="ARBA00023170"/>
    </source>
</evidence>
<keyword evidence="5 9" id="KW-0472">Membrane</keyword>
<evidence type="ECO:0000259" key="10">
    <source>
        <dbReference type="PROSITE" id="PS50262"/>
    </source>
</evidence>
<dbReference type="PANTHER" id="PTHR24243">
    <property type="entry name" value="G-PROTEIN COUPLED RECEPTOR"/>
    <property type="match status" value="1"/>
</dbReference>
<gene>
    <name evidence="11" type="ORF">ACJMK2_002271</name>
</gene>
<keyword evidence="3 9" id="KW-1133">Transmembrane helix</keyword>
<keyword evidence="6 8" id="KW-0675">Receptor</keyword>
<evidence type="ECO:0000256" key="3">
    <source>
        <dbReference type="ARBA" id="ARBA00022989"/>
    </source>
</evidence>
<dbReference type="EMBL" id="JBJQND010000001">
    <property type="protein sequence ID" value="KAL3889956.1"/>
    <property type="molecule type" value="Genomic_DNA"/>
</dbReference>
<dbReference type="AlphaFoldDB" id="A0ABD3XUU2"/>
<dbReference type="CDD" id="cd00637">
    <property type="entry name" value="7tm_classA_rhodopsin-like"/>
    <property type="match status" value="1"/>
</dbReference>
<comment type="subcellular location">
    <subcellularLocation>
        <location evidence="1">Membrane</location>
        <topology evidence="1">Multi-pass membrane protein</topology>
    </subcellularLocation>
</comment>
<dbReference type="GO" id="GO:0016020">
    <property type="term" value="C:membrane"/>
    <property type="evidence" value="ECO:0007669"/>
    <property type="project" value="UniProtKB-SubCell"/>
</dbReference>
<evidence type="ECO:0000256" key="4">
    <source>
        <dbReference type="ARBA" id="ARBA00023040"/>
    </source>
</evidence>
<keyword evidence="7 8" id="KW-0807">Transducer</keyword>
<feature type="transmembrane region" description="Helical" evidence="9">
    <location>
        <begin position="81"/>
        <end position="100"/>
    </location>
</feature>
<dbReference type="InterPro" id="IPR017452">
    <property type="entry name" value="GPCR_Rhodpsn_7TM"/>
</dbReference>
<keyword evidence="4 8" id="KW-0297">G-protein coupled receptor</keyword>
<feature type="transmembrane region" description="Helical" evidence="9">
    <location>
        <begin position="215"/>
        <end position="239"/>
    </location>
</feature>
<dbReference type="InterPro" id="IPR000276">
    <property type="entry name" value="GPCR_Rhodpsn"/>
</dbReference>
<feature type="domain" description="G-protein coupled receptors family 1 profile" evidence="10">
    <location>
        <begin position="62"/>
        <end position="484"/>
    </location>
</feature>
<feature type="transmembrane region" description="Helical" evidence="9">
    <location>
        <begin position="44"/>
        <end position="69"/>
    </location>
</feature>
<dbReference type="PROSITE" id="PS00237">
    <property type="entry name" value="G_PROTEIN_RECEP_F1_1"/>
    <property type="match status" value="1"/>
</dbReference>
<keyword evidence="12" id="KW-1185">Reference proteome</keyword>
<evidence type="ECO:0000256" key="5">
    <source>
        <dbReference type="ARBA" id="ARBA00023136"/>
    </source>
</evidence>
<comment type="caution">
    <text evidence="11">The sequence shown here is derived from an EMBL/GenBank/DDBJ whole genome shotgun (WGS) entry which is preliminary data.</text>
</comment>
<feature type="transmembrane region" description="Helical" evidence="9">
    <location>
        <begin position="468"/>
        <end position="487"/>
    </location>
</feature>
<evidence type="ECO:0000313" key="12">
    <source>
        <dbReference type="Proteomes" id="UP001634394"/>
    </source>
</evidence>
<organism evidence="11 12">
    <name type="scientific">Sinanodonta woodiana</name>
    <name type="common">Chinese pond mussel</name>
    <name type="synonym">Anodonta woodiana</name>
    <dbReference type="NCBI Taxonomy" id="1069815"/>
    <lineage>
        <taxon>Eukaryota</taxon>
        <taxon>Metazoa</taxon>
        <taxon>Spiralia</taxon>
        <taxon>Lophotrochozoa</taxon>
        <taxon>Mollusca</taxon>
        <taxon>Bivalvia</taxon>
        <taxon>Autobranchia</taxon>
        <taxon>Heteroconchia</taxon>
        <taxon>Palaeoheterodonta</taxon>
        <taxon>Unionida</taxon>
        <taxon>Unionoidea</taxon>
        <taxon>Unionidae</taxon>
        <taxon>Unioninae</taxon>
        <taxon>Sinanodonta</taxon>
    </lineage>
</organism>
<proteinExistence type="inferred from homology"/>
<feature type="transmembrane region" description="Helical" evidence="9">
    <location>
        <begin position="120"/>
        <end position="141"/>
    </location>
</feature>
<name>A0ABD3XUU2_SINWO</name>
<dbReference type="PANTHER" id="PTHR24243:SF208">
    <property type="entry name" value="PYROKININ-1 RECEPTOR"/>
    <property type="match status" value="1"/>
</dbReference>
<evidence type="ECO:0000256" key="1">
    <source>
        <dbReference type="ARBA" id="ARBA00004141"/>
    </source>
</evidence>
<dbReference type="Pfam" id="PF00001">
    <property type="entry name" value="7tm_1"/>
    <property type="match status" value="1"/>
</dbReference>